<name>A0A820YJV8_9BILA</name>
<dbReference type="InterPro" id="IPR001312">
    <property type="entry name" value="Hexokinase"/>
</dbReference>
<dbReference type="EMBL" id="CAJOBP010009136">
    <property type="protein sequence ID" value="CAF4547148.1"/>
    <property type="molecule type" value="Genomic_DNA"/>
</dbReference>
<dbReference type="Gene3D" id="3.40.367.20">
    <property type="match status" value="1"/>
</dbReference>
<feature type="non-terminal residue" evidence="16">
    <location>
        <position position="405"/>
    </location>
</feature>
<comment type="pathway">
    <text evidence="1">Carbohydrate degradation; glycolysis; D-glyceraldehyde 3-phosphate and glycerone phosphate from D-glucose: step 1/4.</text>
</comment>
<dbReference type="GO" id="GO:0006096">
    <property type="term" value="P:glycolytic process"/>
    <property type="evidence" value="ECO:0007669"/>
    <property type="project" value="UniProtKB-UniPathway"/>
</dbReference>
<dbReference type="GO" id="GO:0005524">
    <property type="term" value="F:ATP binding"/>
    <property type="evidence" value="ECO:0007669"/>
    <property type="project" value="UniProtKB-UniRule"/>
</dbReference>
<evidence type="ECO:0000256" key="5">
    <source>
        <dbReference type="ARBA" id="ARBA00022741"/>
    </source>
</evidence>
<dbReference type="GO" id="GO:0005829">
    <property type="term" value="C:cytosol"/>
    <property type="evidence" value="ECO:0007669"/>
    <property type="project" value="TreeGrafter"/>
</dbReference>
<dbReference type="InterPro" id="IPR022673">
    <property type="entry name" value="Hexokinase_C"/>
</dbReference>
<evidence type="ECO:0000256" key="12">
    <source>
        <dbReference type="RuleBase" id="RU362007"/>
    </source>
</evidence>
<dbReference type="UniPathway" id="UPA00242"/>
<dbReference type="PROSITE" id="PS51748">
    <property type="entry name" value="HEXOKINASE_2"/>
    <property type="match status" value="1"/>
</dbReference>
<dbReference type="GO" id="GO:0001678">
    <property type="term" value="P:intracellular glucose homeostasis"/>
    <property type="evidence" value="ECO:0007669"/>
    <property type="project" value="InterPro"/>
</dbReference>
<evidence type="ECO:0000256" key="7">
    <source>
        <dbReference type="ARBA" id="ARBA00022840"/>
    </source>
</evidence>
<evidence type="ECO:0000313" key="17">
    <source>
        <dbReference type="Proteomes" id="UP000663873"/>
    </source>
</evidence>
<evidence type="ECO:0000256" key="4">
    <source>
        <dbReference type="ARBA" id="ARBA00022679"/>
    </source>
</evidence>
<dbReference type="Proteomes" id="UP000663873">
    <property type="component" value="Unassembled WGS sequence"/>
</dbReference>
<evidence type="ECO:0000256" key="6">
    <source>
        <dbReference type="ARBA" id="ARBA00022777"/>
    </source>
</evidence>
<keyword evidence="5 12" id="KW-0547">Nucleotide-binding</keyword>
<proteinExistence type="inferred from homology"/>
<evidence type="ECO:0000259" key="14">
    <source>
        <dbReference type="Pfam" id="PF00349"/>
    </source>
</evidence>
<evidence type="ECO:0000256" key="11">
    <source>
        <dbReference type="ARBA" id="ARBA00048160"/>
    </source>
</evidence>
<evidence type="ECO:0000259" key="15">
    <source>
        <dbReference type="Pfam" id="PF03727"/>
    </source>
</evidence>
<dbReference type="InterPro" id="IPR022672">
    <property type="entry name" value="Hexokinase_N"/>
</dbReference>
<feature type="domain" description="Hexokinase N-terminal" evidence="14">
    <location>
        <begin position="1"/>
        <end position="141"/>
    </location>
</feature>
<keyword evidence="17" id="KW-1185">Reference proteome</keyword>
<comment type="catalytic activity">
    <reaction evidence="10">
        <text>D-fructose + ATP = D-fructose 6-phosphate + ADP + H(+)</text>
        <dbReference type="Rhea" id="RHEA:16125"/>
        <dbReference type="ChEBI" id="CHEBI:15378"/>
        <dbReference type="ChEBI" id="CHEBI:30616"/>
        <dbReference type="ChEBI" id="CHEBI:37721"/>
        <dbReference type="ChEBI" id="CHEBI:61527"/>
        <dbReference type="ChEBI" id="CHEBI:456216"/>
        <dbReference type="EC" id="2.7.1.1"/>
    </reaction>
    <physiologicalReaction direction="left-to-right" evidence="10">
        <dbReference type="Rhea" id="RHEA:16126"/>
    </physiologicalReaction>
</comment>
<comment type="pathway">
    <text evidence="2">Carbohydrate metabolism; hexose metabolism.</text>
</comment>
<comment type="catalytic activity">
    <reaction evidence="11">
        <text>D-glucose + ATP = D-glucose 6-phosphate + ADP + H(+)</text>
        <dbReference type="Rhea" id="RHEA:17825"/>
        <dbReference type="ChEBI" id="CHEBI:4167"/>
        <dbReference type="ChEBI" id="CHEBI:15378"/>
        <dbReference type="ChEBI" id="CHEBI:30616"/>
        <dbReference type="ChEBI" id="CHEBI:61548"/>
        <dbReference type="ChEBI" id="CHEBI:456216"/>
        <dbReference type="EC" id="2.7.1.1"/>
    </reaction>
    <physiologicalReaction direction="left-to-right" evidence="11">
        <dbReference type="Rhea" id="RHEA:17826"/>
    </physiologicalReaction>
</comment>
<dbReference type="FunFam" id="3.40.367.20:FF:000020">
    <property type="entry name" value="Hexokinase-1"/>
    <property type="match status" value="1"/>
</dbReference>
<reference evidence="16" key="1">
    <citation type="submission" date="2021-02" db="EMBL/GenBank/DDBJ databases">
        <authorList>
            <person name="Nowell W R."/>
        </authorList>
    </citation>
    <scope>NUCLEOTIDE SEQUENCE</scope>
</reference>
<dbReference type="EC" id="2.7.1.-" evidence="12"/>
<dbReference type="PANTHER" id="PTHR19443:SF16">
    <property type="entry name" value="HEXOKINASE TYPE 1-RELATED"/>
    <property type="match status" value="1"/>
</dbReference>
<dbReference type="Pfam" id="PF03727">
    <property type="entry name" value="Hexokinase_2"/>
    <property type="match status" value="1"/>
</dbReference>
<keyword evidence="8 12" id="KW-0324">Glycolysis</keyword>
<organism evidence="16 17">
    <name type="scientific">Rotaria socialis</name>
    <dbReference type="NCBI Taxonomy" id="392032"/>
    <lineage>
        <taxon>Eukaryota</taxon>
        <taxon>Metazoa</taxon>
        <taxon>Spiralia</taxon>
        <taxon>Gnathifera</taxon>
        <taxon>Rotifera</taxon>
        <taxon>Eurotatoria</taxon>
        <taxon>Bdelloidea</taxon>
        <taxon>Philodinida</taxon>
        <taxon>Philodinidae</taxon>
        <taxon>Rotaria</taxon>
    </lineage>
</organism>
<feature type="compositionally biased region" description="Polar residues" evidence="13">
    <location>
        <begin position="379"/>
        <end position="405"/>
    </location>
</feature>
<evidence type="ECO:0000256" key="10">
    <source>
        <dbReference type="ARBA" id="ARBA00047905"/>
    </source>
</evidence>
<sequence>GQVLALDLGGTNFRVLLVTLLPQPKIDLKSKIFVIPQSIMLGPGVNLFRHLADCLLDFMKKENLDKPDVHYPLGFTFSFPCKQEGLASARLTSWTKGFTCSDVVNSDVVKMLQDAIDEKHINVKCVALVNDTVGTLMACAYKDQNTAIGLILGTGTNACYMEKLDRVGTWDGDYNEPKQVIINMEWGAFGNNNRLNHIRTKYDEEVDLSSVNPGKQIFEKMISGMYMGEIVRLIILDLMQQDLIFIGQRDGYGDYRTPLFTRGGFYTKFVSTVETDEGIAFANTRRVLEDMGIRNPTFDDCAIIQHICKNVSKRAAKLAGACKYLFLESYQFKLTLSDDGSGKGAALIAIVADRFQKNQMKTLVSFDENDEEEEEARSHPQSRPSKPITFNTQSVPSTFNRATVS</sequence>
<keyword evidence="6 12" id="KW-0418">Kinase</keyword>
<feature type="domain" description="Hexokinase C-terminal" evidence="15">
    <location>
        <begin position="148"/>
        <end position="322"/>
    </location>
</feature>
<dbReference type="FunFam" id="3.30.420.40:FF:000805">
    <property type="entry name" value="Hexokinase-2"/>
    <property type="match status" value="1"/>
</dbReference>
<evidence type="ECO:0000256" key="3">
    <source>
        <dbReference type="ARBA" id="ARBA00009225"/>
    </source>
</evidence>
<dbReference type="PANTHER" id="PTHR19443">
    <property type="entry name" value="HEXOKINASE"/>
    <property type="match status" value="1"/>
</dbReference>
<comment type="catalytic activity">
    <reaction evidence="9">
        <text>a D-hexose + ATP = a D-hexose 6-phosphate + ADP + H(+)</text>
        <dbReference type="Rhea" id="RHEA:22740"/>
        <dbReference type="ChEBI" id="CHEBI:4194"/>
        <dbReference type="ChEBI" id="CHEBI:15378"/>
        <dbReference type="ChEBI" id="CHEBI:30616"/>
        <dbReference type="ChEBI" id="CHEBI:229467"/>
        <dbReference type="ChEBI" id="CHEBI:456216"/>
        <dbReference type="EC" id="2.7.1.1"/>
    </reaction>
    <physiologicalReaction direction="left-to-right" evidence="9">
        <dbReference type="Rhea" id="RHEA:22741"/>
    </physiologicalReaction>
</comment>
<protein>
    <recommendedName>
        <fullName evidence="12">Phosphotransferase</fullName>
        <ecNumber evidence="12">2.7.1.-</ecNumber>
    </recommendedName>
</protein>
<accession>A0A820YJV8</accession>
<dbReference type="GO" id="GO:0006006">
    <property type="term" value="P:glucose metabolic process"/>
    <property type="evidence" value="ECO:0007669"/>
    <property type="project" value="TreeGrafter"/>
</dbReference>
<dbReference type="GO" id="GO:0005536">
    <property type="term" value="F:D-glucose binding"/>
    <property type="evidence" value="ECO:0007669"/>
    <property type="project" value="InterPro"/>
</dbReference>
<dbReference type="GO" id="GO:0005739">
    <property type="term" value="C:mitochondrion"/>
    <property type="evidence" value="ECO:0007669"/>
    <property type="project" value="TreeGrafter"/>
</dbReference>
<dbReference type="GO" id="GO:0004340">
    <property type="term" value="F:glucokinase activity"/>
    <property type="evidence" value="ECO:0007669"/>
    <property type="project" value="TreeGrafter"/>
</dbReference>
<evidence type="ECO:0000256" key="1">
    <source>
        <dbReference type="ARBA" id="ARBA00004888"/>
    </source>
</evidence>
<evidence type="ECO:0000256" key="13">
    <source>
        <dbReference type="SAM" id="MobiDB-lite"/>
    </source>
</evidence>
<evidence type="ECO:0000256" key="9">
    <source>
        <dbReference type="ARBA" id="ARBA00044613"/>
    </source>
</evidence>
<dbReference type="AlphaFoldDB" id="A0A820YJV8"/>
<gene>
    <name evidence="16" type="ORF">UJA718_LOCUS29124</name>
</gene>
<evidence type="ECO:0000313" key="16">
    <source>
        <dbReference type="EMBL" id="CAF4547148.1"/>
    </source>
</evidence>
<evidence type="ECO:0000256" key="8">
    <source>
        <dbReference type="ARBA" id="ARBA00023152"/>
    </source>
</evidence>
<keyword evidence="7 12" id="KW-0067">ATP-binding</keyword>
<dbReference type="SUPFAM" id="SSF53067">
    <property type="entry name" value="Actin-like ATPase domain"/>
    <property type="match status" value="2"/>
</dbReference>
<comment type="caution">
    <text evidence="16">The sequence shown here is derived from an EMBL/GenBank/DDBJ whole genome shotgun (WGS) entry which is preliminary data.</text>
</comment>
<dbReference type="InterPro" id="IPR043129">
    <property type="entry name" value="ATPase_NBD"/>
</dbReference>
<feature type="region of interest" description="Disordered" evidence="13">
    <location>
        <begin position="366"/>
        <end position="405"/>
    </location>
</feature>
<comment type="similarity">
    <text evidence="3 12">Belongs to the hexokinase family.</text>
</comment>
<dbReference type="GO" id="GO:0008865">
    <property type="term" value="F:fructokinase activity"/>
    <property type="evidence" value="ECO:0007669"/>
    <property type="project" value="TreeGrafter"/>
</dbReference>
<keyword evidence="4 12" id="KW-0808">Transferase</keyword>
<evidence type="ECO:0000256" key="2">
    <source>
        <dbReference type="ARBA" id="ARBA00005028"/>
    </source>
</evidence>
<dbReference type="Pfam" id="PF00349">
    <property type="entry name" value="Hexokinase_1"/>
    <property type="match status" value="1"/>
</dbReference>
<dbReference type="Gene3D" id="3.30.420.40">
    <property type="match status" value="1"/>
</dbReference>
<dbReference type="UniPathway" id="UPA00109">
    <property type="reaction ID" value="UER00180"/>
</dbReference>
<dbReference type="PRINTS" id="PR00475">
    <property type="entry name" value="HEXOKINASE"/>
</dbReference>